<keyword evidence="5" id="KW-0325">Glycoprotein</keyword>
<evidence type="ECO:0000313" key="10">
    <source>
        <dbReference type="Proteomes" id="UP000606786"/>
    </source>
</evidence>
<dbReference type="Gene3D" id="1.20.1250.20">
    <property type="entry name" value="MFS general substrate transporter like domains"/>
    <property type="match status" value="1"/>
</dbReference>
<keyword evidence="3 7" id="KW-1133">Transmembrane helix</keyword>
<evidence type="ECO:0000256" key="7">
    <source>
        <dbReference type="SAM" id="Phobius"/>
    </source>
</evidence>
<dbReference type="AlphaFoldDB" id="A0A811UTJ8"/>
<evidence type="ECO:0000256" key="5">
    <source>
        <dbReference type="ARBA" id="ARBA00023180"/>
    </source>
</evidence>
<dbReference type="GO" id="GO:0016020">
    <property type="term" value="C:membrane"/>
    <property type="evidence" value="ECO:0007669"/>
    <property type="project" value="UniProtKB-SubCell"/>
</dbReference>
<feature type="domain" description="Major facilitator superfamily (MFS) profile" evidence="8">
    <location>
        <begin position="1"/>
        <end position="284"/>
    </location>
</feature>
<comment type="subcellular location">
    <subcellularLocation>
        <location evidence="1">Membrane</location>
        <topology evidence="1">Multi-pass membrane protein</topology>
    </subcellularLocation>
</comment>
<dbReference type="InterPro" id="IPR003663">
    <property type="entry name" value="Sugar/inositol_transpt"/>
</dbReference>
<dbReference type="Pfam" id="PF00083">
    <property type="entry name" value="Sugar_tr"/>
    <property type="match status" value="1"/>
</dbReference>
<evidence type="ECO:0000256" key="6">
    <source>
        <dbReference type="SAM" id="MobiDB-lite"/>
    </source>
</evidence>
<dbReference type="OrthoDB" id="4540492at2759"/>
<organism evidence="9 10">
    <name type="scientific">Ceratitis capitata</name>
    <name type="common">Mediterranean fruit fly</name>
    <name type="synonym">Tephritis capitata</name>
    <dbReference type="NCBI Taxonomy" id="7213"/>
    <lineage>
        <taxon>Eukaryota</taxon>
        <taxon>Metazoa</taxon>
        <taxon>Ecdysozoa</taxon>
        <taxon>Arthropoda</taxon>
        <taxon>Hexapoda</taxon>
        <taxon>Insecta</taxon>
        <taxon>Pterygota</taxon>
        <taxon>Neoptera</taxon>
        <taxon>Endopterygota</taxon>
        <taxon>Diptera</taxon>
        <taxon>Brachycera</taxon>
        <taxon>Muscomorpha</taxon>
        <taxon>Tephritoidea</taxon>
        <taxon>Tephritidae</taxon>
        <taxon>Ceratitis</taxon>
        <taxon>Ceratitis</taxon>
    </lineage>
</organism>
<keyword evidence="2 7" id="KW-0812">Transmembrane</keyword>
<dbReference type="PANTHER" id="PTHR23503:SF128">
    <property type="entry name" value="GLUCOSE TRANSPORTER TYPE 1"/>
    <property type="match status" value="1"/>
</dbReference>
<evidence type="ECO:0000256" key="1">
    <source>
        <dbReference type="ARBA" id="ARBA00004141"/>
    </source>
</evidence>
<evidence type="ECO:0000256" key="2">
    <source>
        <dbReference type="ARBA" id="ARBA00022692"/>
    </source>
</evidence>
<evidence type="ECO:0000256" key="4">
    <source>
        <dbReference type="ARBA" id="ARBA00023136"/>
    </source>
</evidence>
<proteinExistence type="predicted"/>
<reference evidence="9" key="1">
    <citation type="submission" date="2020-11" db="EMBL/GenBank/DDBJ databases">
        <authorList>
            <person name="Whitehead M."/>
        </authorList>
    </citation>
    <scope>NUCLEOTIDE SEQUENCE</scope>
    <source>
        <strain evidence="9">EGII</strain>
    </source>
</reference>
<keyword evidence="10" id="KW-1185">Reference proteome</keyword>
<evidence type="ECO:0000256" key="3">
    <source>
        <dbReference type="ARBA" id="ARBA00022989"/>
    </source>
</evidence>
<feature type="transmembrane region" description="Helical" evidence="7">
    <location>
        <begin position="194"/>
        <end position="218"/>
    </location>
</feature>
<feature type="transmembrane region" description="Helical" evidence="7">
    <location>
        <begin position="99"/>
        <end position="117"/>
    </location>
</feature>
<dbReference type="SUPFAM" id="SSF103473">
    <property type="entry name" value="MFS general substrate transporter"/>
    <property type="match status" value="1"/>
</dbReference>
<dbReference type="GO" id="GO:0015149">
    <property type="term" value="F:hexose transmembrane transporter activity"/>
    <property type="evidence" value="ECO:0007669"/>
    <property type="project" value="TreeGrafter"/>
</dbReference>
<name>A0A811UTJ8_CERCA</name>
<dbReference type="Proteomes" id="UP000606786">
    <property type="component" value="Unassembled WGS sequence"/>
</dbReference>
<dbReference type="InterPro" id="IPR036259">
    <property type="entry name" value="MFS_trans_sf"/>
</dbReference>
<comment type="caution">
    <text evidence="9">The sequence shown here is derived from an EMBL/GenBank/DDBJ whole genome shotgun (WGS) entry which is preliminary data.</text>
</comment>
<feature type="transmembrane region" description="Helical" evidence="7">
    <location>
        <begin position="259"/>
        <end position="277"/>
    </location>
</feature>
<accession>A0A811UTJ8</accession>
<dbReference type="InterPro" id="IPR005828">
    <property type="entry name" value="MFS_sugar_transport-like"/>
</dbReference>
<keyword evidence="4 7" id="KW-0472">Membrane</keyword>
<dbReference type="InterPro" id="IPR020846">
    <property type="entry name" value="MFS_dom"/>
</dbReference>
<gene>
    <name evidence="9" type="ORF">CCAP1982_LOCUS10998</name>
</gene>
<dbReference type="PRINTS" id="PR00171">
    <property type="entry name" value="SUGRTRNSPORT"/>
</dbReference>
<dbReference type="PROSITE" id="PS50850">
    <property type="entry name" value="MFS"/>
    <property type="match status" value="1"/>
</dbReference>
<protein>
    <submittedName>
        <fullName evidence="9">(Mediterranean fruit fly) hypothetical protein</fullName>
    </submittedName>
</protein>
<dbReference type="InterPro" id="IPR045263">
    <property type="entry name" value="GLUT"/>
</dbReference>
<dbReference type="EMBL" id="CAJHJT010000034">
    <property type="protein sequence ID" value="CAD7002509.1"/>
    <property type="molecule type" value="Genomic_DNA"/>
</dbReference>
<feature type="transmembrane region" description="Helical" evidence="7">
    <location>
        <begin position="230"/>
        <end position="253"/>
    </location>
</feature>
<evidence type="ECO:0000313" key="9">
    <source>
        <dbReference type="EMBL" id="CAD7002509.1"/>
    </source>
</evidence>
<feature type="transmembrane region" description="Helical" evidence="7">
    <location>
        <begin position="124"/>
        <end position="145"/>
    </location>
</feature>
<feature type="compositionally biased region" description="Polar residues" evidence="6">
    <location>
        <begin position="301"/>
        <end position="323"/>
    </location>
</feature>
<evidence type="ECO:0000259" key="8">
    <source>
        <dbReference type="PROSITE" id="PS50850"/>
    </source>
</evidence>
<dbReference type="PANTHER" id="PTHR23503">
    <property type="entry name" value="SOLUTE CARRIER FAMILY 2"/>
    <property type="match status" value="1"/>
</dbReference>
<sequence length="330" mass="37122">MKLHQTIITFHTALRRLRASSSVEEDIEEMRAEERAQQSESHISTMELICSPTLRPPLIIGIVMQLSQQFSGINAVLYYSTSLFMSSGLTEESAKFSTIGIGAIMVLMTLVSIPLMDRTGRRTLHLYGLGGMFIFSIFITISFLIKASKQIKNANIRREKRMFGHIIAQKGKYEIQIFSKCALWQLEMIDWMSYLSVVSTLGFVVFFAVGPGSIPWMITAELFSQGPRPSAMAIAVLVNWMANFVVGIGFPSMKAELENYTFLPFSVFLAIFWIFTYKKVPETKNKTFEEICALFRHGNGSDTASTHGQSESTTDIEIQSRSGGNERKEQ</sequence>
<feature type="region of interest" description="Disordered" evidence="6">
    <location>
        <begin position="301"/>
        <end position="330"/>
    </location>
</feature>